<feature type="non-terminal residue" evidence="1">
    <location>
        <position position="252"/>
    </location>
</feature>
<comment type="caution">
    <text evidence="1">The sequence shown here is derived from an EMBL/GenBank/DDBJ whole genome shotgun (WGS) entry which is preliminary data.</text>
</comment>
<sequence length="252" mass="28306">MFSWRSDFGLAGYFEKEICEQLTELIASEGFRSDPDQVAVEKLSCCSPSTDFLVAEYKECRALHSGSSLLRPFSVAYVKGWKRAVALLITLQGIRELSLEDSIDHFLRVSMGTIHVNFAFRDADARSKVLVGRGATMASAVRKSPNCFSLLRQIEVLQKAGNKNNAEKILEAERFLARLEYQFDNAPITLRKALQFKEASRVHLATGLYLALLDKFSQVAPPSEFRHLKASLDTQFNAGYLDGELFHMADEQ</sequence>
<reference evidence="1 2" key="1">
    <citation type="submission" date="2024-02" db="EMBL/GenBank/DDBJ databases">
        <authorList>
            <person name="Chen Y."/>
            <person name="Shah S."/>
            <person name="Dougan E. K."/>
            <person name="Thang M."/>
            <person name="Chan C."/>
        </authorList>
    </citation>
    <scope>NUCLEOTIDE SEQUENCE [LARGE SCALE GENOMIC DNA]</scope>
</reference>
<dbReference type="Proteomes" id="UP001642484">
    <property type="component" value="Unassembled WGS sequence"/>
</dbReference>
<gene>
    <name evidence="1" type="ORF">CCMP2556_LOCUS38172</name>
</gene>
<evidence type="ECO:0000313" key="2">
    <source>
        <dbReference type="Proteomes" id="UP001642484"/>
    </source>
</evidence>
<protein>
    <submittedName>
        <fullName evidence="1">Uncharacterized protein</fullName>
    </submittedName>
</protein>
<evidence type="ECO:0000313" key="1">
    <source>
        <dbReference type="EMBL" id="CAK9077410.1"/>
    </source>
</evidence>
<keyword evidence="2" id="KW-1185">Reference proteome</keyword>
<dbReference type="EMBL" id="CAXAMN010023403">
    <property type="protein sequence ID" value="CAK9077410.1"/>
    <property type="molecule type" value="Genomic_DNA"/>
</dbReference>
<name>A0ABP0PN09_9DINO</name>
<proteinExistence type="predicted"/>
<accession>A0ABP0PN09</accession>
<organism evidence="1 2">
    <name type="scientific">Durusdinium trenchii</name>
    <dbReference type="NCBI Taxonomy" id="1381693"/>
    <lineage>
        <taxon>Eukaryota</taxon>
        <taxon>Sar</taxon>
        <taxon>Alveolata</taxon>
        <taxon>Dinophyceae</taxon>
        <taxon>Suessiales</taxon>
        <taxon>Symbiodiniaceae</taxon>
        <taxon>Durusdinium</taxon>
    </lineage>
</organism>